<evidence type="ECO:0008006" key="5">
    <source>
        <dbReference type="Google" id="ProtNLM"/>
    </source>
</evidence>
<keyword evidence="2" id="KW-0812">Transmembrane</keyword>
<keyword evidence="4" id="KW-1185">Reference proteome</keyword>
<dbReference type="GeneID" id="7204763"/>
<feature type="region of interest" description="Disordered" evidence="1">
    <location>
        <begin position="140"/>
        <end position="164"/>
    </location>
</feature>
<name>B5Y4A5_PHATC</name>
<dbReference type="RefSeq" id="XP_002185973.1">
    <property type="nucleotide sequence ID" value="XM_002185937.1"/>
</dbReference>
<gene>
    <name evidence="3" type="ORF">PHATR_46945</name>
</gene>
<organism evidence="3 4">
    <name type="scientific">Phaeodactylum tricornutum (strain CCAP 1055/1)</name>
    <dbReference type="NCBI Taxonomy" id="556484"/>
    <lineage>
        <taxon>Eukaryota</taxon>
        <taxon>Sar</taxon>
        <taxon>Stramenopiles</taxon>
        <taxon>Ochrophyta</taxon>
        <taxon>Bacillariophyta</taxon>
        <taxon>Bacillariophyceae</taxon>
        <taxon>Bacillariophycidae</taxon>
        <taxon>Naviculales</taxon>
        <taxon>Phaeodactylaceae</taxon>
        <taxon>Phaeodactylum</taxon>
    </lineage>
</organism>
<protein>
    <recommendedName>
        <fullName evidence="5">Transmembrane protein</fullName>
    </recommendedName>
</protein>
<accession>B5Y4A5</accession>
<dbReference type="KEGG" id="pti:PHATR_46945"/>
<dbReference type="AlphaFoldDB" id="B5Y4A5"/>
<keyword evidence="2" id="KW-1133">Transmembrane helix</keyword>
<proteinExistence type="predicted"/>
<evidence type="ECO:0000313" key="4">
    <source>
        <dbReference type="Proteomes" id="UP000000759"/>
    </source>
</evidence>
<evidence type="ECO:0000256" key="2">
    <source>
        <dbReference type="SAM" id="Phobius"/>
    </source>
</evidence>
<reference evidence="3 4" key="1">
    <citation type="journal article" date="2008" name="Nature">
        <title>The Phaeodactylum genome reveals the evolutionary history of diatom genomes.</title>
        <authorList>
            <person name="Bowler C."/>
            <person name="Allen A.E."/>
            <person name="Badger J.H."/>
            <person name="Grimwood J."/>
            <person name="Jabbari K."/>
            <person name="Kuo A."/>
            <person name="Maheswari U."/>
            <person name="Martens C."/>
            <person name="Maumus F."/>
            <person name="Otillar R.P."/>
            <person name="Rayko E."/>
            <person name="Salamov A."/>
            <person name="Vandepoele K."/>
            <person name="Beszteri B."/>
            <person name="Gruber A."/>
            <person name="Heijde M."/>
            <person name="Katinka M."/>
            <person name="Mock T."/>
            <person name="Valentin K."/>
            <person name="Verret F."/>
            <person name="Berges J.A."/>
            <person name="Brownlee C."/>
            <person name="Cadoret J.P."/>
            <person name="Chiovitti A."/>
            <person name="Choi C.J."/>
            <person name="Coesel S."/>
            <person name="De Martino A."/>
            <person name="Detter J.C."/>
            <person name="Durkin C."/>
            <person name="Falciatore A."/>
            <person name="Fournet J."/>
            <person name="Haruta M."/>
            <person name="Huysman M.J."/>
            <person name="Jenkins B.D."/>
            <person name="Jiroutova K."/>
            <person name="Jorgensen R.E."/>
            <person name="Joubert Y."/>
            <person name="Kaplan A."/>
            <person name="Kroger N."/>
            <person name="Kroth P.G."/>
            <person name="La Roche J."/>
            <person name="Lindquist E."/>
            <person name="Lommer M."/>
            <person name="Martin-Jezequel V."/>
            <person name="Lopez P.J."/>
            <person name="Lucas S."/>
            <person name="Mangogna M."/>
            <person name="McGinnis K."/>
            <person name="Medlin L.K."/>
            <person name="Montsant A."/>
            <person name="Oudot-Le Secq M.P."/>
            <person name="Napoli C."/>
            <person name="Obornik M."/>
            <person name="Parker M.S."/>
            <person name="Petit J.L."/>
            <person name="Porcel B.M."/>
            <person name="Poulsen N."/>
            <person name="Robison M."/>
            <person name="Rychlewski L."/>
            <person name="Rynearson T.A."/>
            <person name="Schmutz J."/>
            <person name="Shapiro H."/>
            <person name="Siaut M."/>
            <person name="Stanley M."/>
            <person name="Sussman M.R."/>
            <person name="Taylor A.R."/>
            <person name="Vardi A."/>
            <person name="von Dassow P."/>
            <person name="Vyverman W."/>
            <person name="Willis A."/>
            <person name="Wyrwicz L.S."/>
            <person name="Rokhsar D.S."/>
            <person name="Weissenbach J."/>
            <person name="Armbrust E.V."/>
            <person name="Green B.R."/>
            <person name="Van de Peer Y."/>
            <person name="Grigoriev I.V."/>
        </authorList>
    </citation>
    <scope>NUCLEOTIDE SEQUENCE [LARGE SCALE GENOMIC DNA]</scope>
    <source>
        <strain evidence="3 4">CCAP 1055/1</strain>
    </source>
</reference>
<feature type="compositionally biased region" description="Polar residues" evidence="1">
    <location>
        <begin position="328"/>
        <end position="347"/>
    </location>
</feature>
<reference evidence="4" key="2">
    <citation type="submission" date="2008-08" db="EMBL/GenBank/DDBJ databases">
        <authorList>
            <consortium name="Diatom Consortium"/>
            <person name="Grigoriev I."/>
            <person name="Grimwood J."/>
            <person name="Kuo A."/>
            <person name="Otillar R.P."/>
            <person name="Salamov A."/>
            <person name="Detter J.C."/>
            <person name="Lindquist E."/>
            <person name="Shapiro H."/>
            <person name="Lucas S."/>
            <person name="Glavina del Rio T."/>
            <person name="Pitluck S."/>
            <person name="Rokhsar D."/>
            <person name="Bowler C."/>
        </authorList>
    </citation>
    <scope>GENOME REANNOTATION</scope>
    <source>
        <strain evidence="4">CCAP 1055/1</strain>
    </source>
</reference>
<evidence type="ECO:0000256" key="1">
    <source>
        <dbReference type="SAM" id="MobiDB-lite"/>
    </source>
</evidence>
<dbReference type="InParanoid" id="B5Y4A5"/>
<evidence type="ECO:0000313" key="3">
    <source>
        <dbReference type="EMBL" id="ACI65443.1"/>
    </source>
</evidence>
<dbReference type="PaxDb" id="2850-Phatr46945"/>
<dbReference type="eggNOG" id="ENOG502T1FI">
    <property type="taxonomic scope" value="Eukaryota"/>
</dbReference>
<feature type="region of interest" description="Disordered" evidence="1">
    <location>
        <begin position="312"/>
        <end position="347"/>
    </location>
</feature>
<dbReference type="OrthoDB" id="49431at2759"/>
<dbReference type="HOGENOM" id="CLU_568006_0_0_1"/>
<sequence>MWRTRILLLVVRPSTVCHVDRAEVSFRAIPLFSKEEYLIRMLRRLTLGNYPLFLFMSIPFANASRTPPYHGGGSSHTPLRRRGENDLFAAPTYVSELPLPRPRPNKADKVVRIAMRAVLLSPVVVLVLWSGLAVLWTSKQQSQQPLTSSRTTKQRRNMRLPTRAQVSESLAEVVEVVGDALGDAAPRQAKRLPVYAPLGNTREMNAMRPSRIAPRQQDSLLVVQPANVMPVPNRGAVQSQTQNVAAQAEPLQAALLQGQTNRASVQGAPLTQAAYQGQQPLQASIQGQQAMQATAQGDSVYQEPLPVSAPQNMAPLVSLPGPLGRTQPLVTSTQESTNSASSEQLQEQQFEKFADEQQGAPMTQQDPQVTSSLRQQQSRTVVYYYDPAQAVSQDGKFYVPQTVYDANGNAVHLPSIQAQQIYVEPPRMTMTQTNNSANSRHSDPDVARVMPQTGSVVTDLSATAAATDQSIVVATVGVLALLFGALSARKLRTRSLLSSCLDNEDEAAYDTAYTQSADVNSYHTFSWKQDLEKFDV</sequence>
<keyword evidence="2" id="KW-0472">Membrane</keyword>
<feature type="compositionally biased region" description="Polar residues" evidence="1">
    <location>
        <begin position="140"/>
        <end position="151"/>
    </location>
</feature>
<dbReference type="EMBL" id="CP001141">
    <property type="protein sequence ID" value="ACI65443.1"/>
    <property type="molecule type" value="Genomic_DNA"/>
</dbReference>
<feature type="transmembrane region" description="Helical" evidence="2">
    <location>
        <begin position="113"/>
        <end position="136"/>
    </location>
</feature>
<dbReference type="Proteomes" id="UP000000759">
    <property type="component" value="Chromosome 11"/>
</dbReference>